<dbReference type="InParanoid" id="A0A067PIR4"/>
<name>A0A067PIR4_9AGAM</name>
<organism evidence="2 3">
    <name type="scientific">Jaapia argillacea MUCL 33604</name>
    <dbReference type="NCBI Taxonomy" id="933084"/>
    <lineage>
        <taxon>Eukaryota</taxon>
        <taxon>Fungi</taxon>
        <taxon>Dikarya</taxon>
        <taxon>Basidiomycota</taxon>
        <taxon>Agaricomycotina</taxon>
        <taxon>Agaricomycetes</taxon>
        <taxon>Agaricomycetidae</taxon>
        <taxon>Jaapiales</taxon>
        <taxon>Jaapiaceae</taxon>
        <taxon>Jaapia</taxon>
    </lineage>
</organism>
<gene>
    <name evidence="2" type="ORF">JAAARDRAFT_200033</name>
</gene>
<feature type="region of interest" description="Disordered" evidence="1">
    <location>
        <begin position="132"/>
        <end position="168"/>
    </location>
</feature>
<accession>A0A067PIR4</accession>
<evidence type="ECO:0000256" key="1">
    <source>
        <dbReference type="SAM" id="MobiDB-lite"/>
    </source>
</evidence>
<dbReference type="AlphaFoldDB" id="A0A067PIR4"/>
<dbReference type="HOGENOM" id="CLU_1586729_0_0_1"/>
<proteinExistence type="predicted"/>
<sequence length="168" mass="18654">MYKHNNTGAYMRTLGASTHACIRKITRRRNASGAEKHRQMAQVQAEKQRAMENKAKVAARKAKKAAKEAAIDGVVLILDVAELRSLKLPAINLQLQWHRRIDQKEIPPQSKLPRKENKLNALIDAVNRYKETVAAGAGEDGNEDDEDEDMTDGESGGDDTDGDEMDES</sequence>
<dbReference type="STRING" id="933084.A0A067PIR4"/>
<dbReference type="EMBL" id="KL197761">
    <property type="protein sequence ID" value="KDQ50351.1"/>
    <property type="molecule type" value="Genomic_DNA"/>
</dbReference>
<protein>
    <submittedName>
        <fullName evidence="2">Uncharacterized protein</fullName>
    </submittedName>
</protein>
<feature type="compositionally biased region" description="Acidic residues" evidence="1">
    <location>
        <begin position="140"/>
        <end position="168"/>
    </location>
</feature>
<evidence type="ECO:0000313" key="2">
    <source>
        <dbReference type="EMBL" id="KDQ50351.1"/>
    </source>
</evidence>
<evidence type="ECO:0000313" key="3">
    <source>
        <dbReference type="Proteomes" id="UP000027265"/>
    </source>
</evidence>
<keyword evidence="3" id="KW-1185">Reference proteome</keyword>
<reference evidence="3" key="1">
    <citation type="journal article" date="2014" name="Proc. Natl. Acad. Sci. U.S.A.">
        <title>Extensive sampling of basidiomycete genomes demonstrates inadequacy of the white-rot/brown-rot paradigm for wood decay fungi.</title>
        <authorList>
            <person name="Riley R."/>
            <person name="Salamov A.A."/>
            <person name="Brown D.W."/>
            <person name="Nagy L.G."/>
            <person name="Floudas D."/>
            <person name="Held B.W."/>
            <person name="Levasseur A."/>
            <person name="Lombard V."/>
            <person name="Morin E."/>
            <person name="Otillar R."/>
            <person name="Lindquist E.A."/>
            <person name="Sun H."/>
            <person name="LaButti K.M."/>
            <person name="Schmutz J."/>
            <person name="Jabbour D."/>
            <person name="Luo H."/>
            <person name="Baker S.E."/>
            <person name="Pisabarro A.G."/>
            <person name="Walton J.D."/>
            <person name="Blanchette R.A."/>
            <person name="Henrissat B."/>
            <person name="Martin F."/>
            <person name="Cullen D."/>
            <person name="Hibbett D.S."/>
            <person name="Grigoriev I.V."/>
        </authorList>
    </citation>
    <scope>NUCLEOTIDE SEQUENCE [LARGE SCALE GENOMIC DNA]</scope>
    <source>
        <strain evidence="3">MUCL 33604</strain>
    </source>
</reference>
<dbReference type="Proteomes" id="UP000027265">
    <property type="component" value="Unassembled WGS sequence"/>
</dbReference>